<organism evidence="2 3">
    <name type="scientific">Polytolypa hystricis (strain UAMH7299)</name>
    <dbReference type="NCBI Taxonomy" id="1447883"/>
    <lineage>
        <taxon>Eukaryota</taxon>
        <taxon>Fungi</taxon>
        <taxon>Dikarya</taxon>
        <taxon>Ascomycota</taxon>
        <taxon>Pezizomycotina</taxon>
        <taxon>Eurotiomycetes</taxon>
        <taxon>Eurotiomycetidae</taxon>
        <taxon>Onygenales</taxon>
        <taxon>Onygenales incertae sedis</taxon>
        <taxon>Polytolypa</taxon>
    </lineage>
</organism>
<dbReference type="PANTHER" id="PTHR32487:SF8">
    <property type="entry name" value="NAD-DEPENDENT EPIMERASE_DEHYDRATASE DOMAIN-CONTAINING PROTEIN"/>
    <property type="match status" value="1"/>
</dbReference>
<dbReference type="Proteomes" id="UP000224634">
    <property type="component" value="Unassembled WGS sequence"/>
</dbReference>
<dbReference type="AlphaFoldDB" id="A0A2B7YD13"/>
<dbReference type="Gene3D" id="3.40.50.720">
    <property type="entry name" value="NAD(P)-binding Rossmann-like Domain"/>
    <property type="match status" value="1"/>
</dbReference>
<dbReference type="InterPro" id="IPR055222">
    <property type="entry name" value="PRISE-like_Rossmann-fold"/>
</dbReference>
<sequence length="356" mass="40471">MNEEEVSYWPQDDRFHLLSGIDLLHDTEEGIREKFMKGIRDAVSITHVFYLVANPGRQVGVAEPYGHNITMLRNAVAAIESIASNLEFIHLQYGTFIYGVCFTDDFYMPVPLSESLPPLRPPFRDLIAYPLLSEWMENLSKGKTWKWCETRPDDIIGFVPRPNEYNLAYPTAMFLSLYAYVEGKGVECPFPGSFGAWKALCNHAGADMIAKSAIHLSLASDFAVSGEGFNIASSQEPWSWEMQWPALCSWFGLKGTPPVDHERSTTVTPSPDAYIASHVEDFKRMIQKHGLKDWYVVSPTMDGTDNWGLTKLNFDRHLSLEKIRATGYLEEESPIDSWTQVLQRMRDAKLIPRGYE</sequence>
<feature type="domain" description="PRISE-like Rossmann-fold" evidence="1">
    <location>
        <begin position="5"/>
        <end position="352"/>
    </location>
</feature>
<dbReference type="Pfam" id="PF22917">
    <property type="entry name" value="PRISE"/>
    <property type="match status" value="1"/>
</dbReference>
<gene>
    <name evidence="2" type="ORF">AJ80_04278</name>
</gene>
<protein>
    <recommendedName>
        <fullName evidence="1">PRISE-like Rossmann-fold domain-containing protein</fullName>
    </recommendedName>
</protein>
<name>A0A2B7YD13_POLH7</name>
<dbReference type="EMBL" id="PDNA01000053">
    <property type="protein sequence ID" value="PGH18951.1"/>
    <property type="molecule type" value="Genomic_DNA"/>
</dbReference>
<dbReference type="OrthoDB" id="1731983at2759"/>
<accession>A0A2B7YD13</accession>
<evidence type="ECO:0000259" key="1">
    <source>
        <dbReference type="Pfam" id="PF22917"/>
    </source>
</evidence>
<evidence type="ECO:0000313" key="3">
    <source>
        <dbReference type="Proteomes" id="UP000224634"/>
    </source>
</evidence>
<proteinExistence type="predicted"/>
<dbReference type="STRING" id="1447883.A0A2B7YD13"/>
<keyword evidence="3" id="KW-1185">Reference proteome</keyword>
<dbReference type="PANTHER" id="PTHR32487">
    <property type="entry name" value="3-OXO-DELTA(4,5)-STEROID 5-BETA-REDUCTASE"/>
    <property type="match status" value="1"/>
</dbReference>
<comment type="caution">
    <text evidence="2">The sequence shown here is derived from an EMBL/GenBank/DDBJ whole genome shotgun (WGS) entry which is preliminary data.</text>
</comment>
<reference evidence="2 3" key="1">
    <citation type="submission" date="2017-10" db="EMBL/GenBank/DDBJ databases">
        <title>Comparative genomics in systemic dimorphic fungi from Ajellomycetaceae.</title>
        <authorList>
            <person name="Munoz J.F."/>
            <person name="Mcewen J.G."/>
            <person name="Clay O.K."/>
            <person name="Cuomo C.A."/>
        </authorList>
    </citation>
    <scope>NUCLEOTIDE SEQUENCE [LARGE SCALE GENOMIC DNA]</scope>
    <source>
        <strain evidence="2 3">UAMH7299</strain>
    </source>
</reference>
<evidence type="ECO:0000313" key="2">
    <source>
        <dbReference type="EMBL" id="PGH18951.1"/>
    </source>
</evidence>